<evidence type="ECO:0000259" key="1">
    <source>
        <dbReference type="Pfam" id="PF06230"/>
    </source>
</evidence>
<sequence length="279" mass="29793">MSEEPVSVIGIIAGGGRFPIMAAAAAREKGLKVVAVAHLGETEPALESAADEIVWVKLGQLGQVIKALKRHGVRQALMAGTITKRRMFEGIRPDLRGLALASKLALFHDDDILRAVSREFAKDGIEIVPSTTFLPGLVAPGGCLTRRKLSRGELEDVRCGWRIAKELGRLDIGQCVVVREKAVLAVEAIDGTDATIRRGGAIAGEKAVVVKVSKPTQDLRFDMPTVGLQTVELMVEVRAAVLAVEAGKTLMFDREAMIAKAEKAGIKIVSLEAGEMDQA</sequence>
<evidence type="ECO:0000313" key="3">
    <source>
        <dbReference type="EMBL" id="VBB45252.1"/>
    </source>
</evidence>
<name>A0A653AC63_UNCDX</name>
<dbReference type="PANTHER" id="PTHR39962">
    <property type="entry name" value="BLL4848 PROTEIN"/>
    <property type="match status" value="1"/>
</dbReference>
<proteinExistence type="predicted"/>
<accession>A0A653AC63</accession>
<feature type="domain" description="LpxI C-terminal" evidence="1">
    <location>
        <begin position="141"/>
        <end position="269"/>
    </location>
</feature>
<dbReference type="Gene3D" id="3.40.140.80">
    <property type="match status" value="1"/>
</dbReference>
<dbReference type="Gene3D" id="3.40.50.20">
    <property type="match status" value="1"/>
</dbReference>
<organism evidence="3">
    <name type="scientific">Uncultured Desulfatiglans sp</name>
    <dbReference type="NCBI Taxonomy" id="1748965"/>
    <lineage>
        <taxon>Bacteria</taxon>
        <taxon>Pseudomonadati</taxon>
        <taxon>Thermodesulfobacteriota</taxon>
        <taxon>Desulfobacteria</taxon>
        <taxon>Desulfatiglandales</taxon>
        <taxon>Desulfatiglandaceae</taxon>
        <taxon>Desulfatiglans</taxon>
        <taxon>environmental samples</taxon>
    </lineage>
</organism>
<dbReference type="AlphaFoldDB" id="A0A653AC63"/>
<reference evidence="3" key="1">
    <citation type="submission" date="2018-07" db="EMBL/GenBank/DDBJ databases">
        <authorList>
            <consortium name="Genoscope - CEA"/>
            <person name="William W."/>
        </authorList>
    </citation>
    <scope>NUCLEOTIDE SEQUENCE</scope>
    <source>
        <strain evidence="3">IK1</strain>
    </source>
</reference>
<evidence type="ECO:0000259" key="2">
    <source>
        <dbReference type="Pfam" id="PF17930"/>
    </source>
</evidence>
<protein>
    <recommendedName>
        <fullName evidence="4">DUF1009 domain-containing protein</fullName>
    </recommendedName>
</protein>
<dbReference type="InterPro" id="IPR041255">
    <property type="entry name" value="LpxI_N"/>
</dbReference>
<dbReference type="Pfam" id="PF06230">
    <property type="entry name" value="LpxI_C"/>
    <property type="match status" value="1"/>
</dbReference>
<dbReference type="EMBL" id="UPXX01000029">
    <property type="protein sequence ID" value="VBB45252.1"/>
    <property type="molecule type" value="Genomic_DNA"/>
</dbReference>
<evidence type="ECO:0008006" key="4">
    <source>
        <dbReference type="Google" id="ProtNLM"/>
    </source>
</evidence>
<dbReference type="InterPro" id="IPR043167">
    <property type="entry name" value="LpxI_C_sf"/>
</dbReference>
<dbReference type="Pfam" id="PF17930">
    <property type="entry name" value="LpxI_N"/>
    <property type="match status" value="1"/>
</dbReference>
<dbReference type="InterPro" id="IPR053174">
    <property type="entry name" value="LpxI"/>
</dbReference>
<dbReference type="PANTHER" id="PTHR39962:SF1">
    <property type="entry name" value="LPXI FAMILY PROTEIN"/>
    <property type="match status" value="1"/>
</dbReference>
<feature type="domain" description="LpxI N-terminal" evidence="2">
    <location>
        <begin position="9"/>
        <end position="137"/>
    </location>
</feature>
<dbReference type="InterPro" id="IPR010415">
    <property type="entry name" value="LpxI_C"/>
</dbReference>
<gene>
    <name evidence="3" type="ORF">TRIP_B350276</name>
</gene>